<protein>
    <submittedName>
        <fullName evidence="2">Expressed conserved protein</fullName>
    </submittedName>
</protein>
<dbReference type="Proteomes" id="UP000017246">
    <property type="component" value="Unassembled WGS sequence"/>
</dbReference>
<gene>
    <name evidence="2" type="ORF">EmuJ_001003700</name>
</gene>
<feature type="signal peptide" evidence="1">
    <location>
        <begin position="1"/>
        <end position="18"/>
    </location>
</feature>
<proteinExistence type="predicted"/>
<dbReference type="OMA" id="KALLWIE"/>
<reference evidence="2" key="1">
    <citation type="journal article" date="2013" name="Nature">
        <title>The genomes of four tapeworm species reveal adaptations to parasitism.</title>
        <authorList>
            <person name="Tsai I.J."/>
            <person name="Zarowiecki M."/>
            <person name="Holroyd N."/>
            <person name="Garciarrubio A."/>
            <person name="Sanchez-Flores A."/>
            <person name="Brooks K.L."/>
            <person name="Tracey A."/>
            <person name="Bobes R.J."/>
            <person name="Fragoso G."/>
            <person name="Sciutto E."/>
            <person name="Aslett M."/>
            <person name="Beasley H."/>
            <person name="Bennett H.M."/>
            <person name="Cai J."/>
            <person name="Camicia F."/>
            <person name="Clark R."/>
            <person name="Cucher M."/>
            <person name="De Silva N."/>
            <person name="Day T.A."/>
            <person name="Deplazes P."/>
            <person name="Estrada K."/>
            <person name="Fernandez C."/>
            <person name="Holland P.W."/>
            <person name="Hou J."/>
            <person name="Hu S."/>
            <person name="Huckvale T."/>
            <person name="Hung S.S."/>
            <person name="Kamenetzky L."/>
            <person name="Keane J.A."/>
            <person name="Kiss F."/>
            <person name="Koziol U."/>
            <person name="Lambert O."/>
            <person name="Liu K."/>
            <person name="Luo X."/>
            <person name="Luo Y."/>
            <person name="Macchiaroli N."/>
            <person name="Nichol S."/>
            <person name="Paps J."/>
            <person name="Parkinson J."/>
            <person name="Pouchkina-Stantcheva N."/>
            <person name="Riddiford N."/>
            <person name="Rosenzvit M."/>
            <person name="Salinas G."/>
            <person name="Wasmuth J.D."/>
            <person name="Zamanian M."/>
            <person name="Zheng Y."/>
            <person name="Cai X."/>
            <person name="Soberon X."/>
            <person name="Olson P.D."/>
            <person name="Laclette J.P."/>
            <person name="Brehm K."/>
            <person name="Berriman M."/>
            <person name="Garciarrubio A."/>
            <person name="Bobes R.J."/>
            <person name="Fragoso G."/>
            <person name="Sanchez-Flores A."/>
            <person name="Estrada K."/>
            <person name="Cevallos M.A."/>
            <person name="Morett E."/>
            <person name="Gonzalez V."/>
            <person name="Portillo T."/>
            <person name="Ochoa-Leyva A."/>
            <person name="Jose M.V."/>
            <person name="Sciutto E."/>
            <person name="Landa A."/>
            <person name="Jimenez L."/>
            <person name="Valdes V."/>
            <person name="Carrero J.C."/>
            <person name="Larralde C."/>
            <person name="Morales-Montor J."/>
            <person name="Limon-Lason J."/>
            <person name="Soberon X."/>
            <person name="Laclette J.P."/>
        </authorList>
    </citation>
    <scope>NUCLEOTIDE SEQUENCE [LARGE SCALE GENOMIC DNA]</scope>
</reference>
<evidence type="ECO:0000313" key="3">
    <source>
        <dbReference type="Proteomes" id="UP000017246"/>
    </source>
</evidence>
<dbReference type="EMBL" id="LN902842">
    <property type="protein sequence ID" value="CDS42334.1"/>
    <property type="molecule type" value="Genomic_DNA"/>
</dbReference>
<sequence length="131" mass="14129">MHSTAIYGILVIFAYVEPAPLGGDSNLEEIDQVVYFGTFKEGSSMKPSKALLWIEKRRFGRPSGSGLVASPAGTEAPTSPSAAAAIKLTENISEVPKLHSSFGSDPTMKMQSTFSPLKVHYDDYNYPSLKA</sequence>
<reference evidence="2" key="2">
    <citation type="submission" date="2015-11" db="EMBL/GenBank/DDBJ databases">
        <authorList>
            <person name="Zhang Y."/>
            <person name="Guo Z."/>
        </authorList>
    </citation>
    <scope>NUCLEOTIDE SEQUENCE</scope>
</reference>
<keyword evidence="3" id="KW-1185">Reference proteome</keyword>
<accession>A0A068YG67</accession>
<dbReference type="AlphaFoldDB" id="A0A068YG67"/>
<organism evidence="2 3">
    <name type="scientific">Echinococcus multilocularis</name>
    <name type="common">Fox tapeworm</name>
    <dbReference type="NCBI Taxonomy" id="6211"/>
    <lineage>
        <taxon>Eukaryota</taxon>
        <taxon>Metazoa</taxon>
        <taxon>Spiralia</taxon>
        <taxon>Lophotrochozoa</taxon>
        <taxon>Platyhelminthes</taxon>
        <taxon>Cestoda</taxon>
        <taxon>Eucestoda</taxon>
        <taxon>Cyclophyllidea</taxon>
        <taxon>Taeniidae</taxon>
        <taxon>Echinococcus</taxon>
    </lineage>
</organism>
<evidence type="ECO:0000313" key="2">
    <source>
        <dbReference type="EMBL" id="CDS42334.1"/>
    </source>
</evidence>
<feature type="chain" id="PRO_5009741754" evidence="1">
    <location>
        <begin position="19"/>
        <end position="131"/>
    </location>
</feature>
<keyword evidence="1" id="KW-0732">Signal</keyword>
<dbReference type="OrthoDB" id="6250736at2759"/>
<evidence type="ECO:0000256" key="1">
    <source>
        <dbReference type="SAM" id="SignalP"/>
    </source>
</evidence>
<name>A0A068YG67_ECHMU</name>